<accession>A0A8J5BXP9</accession>
<dbReference type="GO" id="GO:0010485">
    <property type="term" value="F:histone H4 acetyltransferase activity"/>
    <property type="evidence" value="ECO:0007669"/>
    <property type="project" value="InterPro"/>
</dbReference>
<evidence type="ECO:0000313" key="14">
    <source>
        <dbReference type="EMBL" id="KAG0712278.1"/>
    </source>
</evidence>
<organism evidence="14 15">
    <name type="scientific">Chionoecetes opilio</name>
    <name type="common">Atlantic snow crab</name>
    <name type="synonym">Cancer opilio</name>
    <dbReference type="NCBI Taxonomy" id="41210"/>
    <lineage>
        <taxon>Eukaryota</taxon>
        <taxon>Metazoa</taxon>
        <taxon>Ecdysozoa</taxon>
        <taxon>Arthropoda</taxon>
        <taxon>Crustacea</taxon>
        <taxon>Multicrustacea</taxon>
        <taxon>Malacostraca</taxon>
        <taxon>Eumalacostraca</taxon>
        <taxon>Eucarida</taxon>
        <taxon>Decapoda</taxon>
        <taxon>Pleocyemata</taxon>
        <taxon>Brachyura</taxon>
        <taxon>Eubrachyura</taxon>
        <taxon>Majoidea</taxon>
        <taxon>Majidae</taxon>
        <taxon>Chionoecetes</taxon>
    </lineage>
</organism>
<dbReference type="EC" id="2.3.1.257" evidence="4"/>
<dbReference type="PANTHER" id="PTHR20531">
    <property type="entry name" value="N-ALPHA-ACETYLTRANSFERASE 40"/>
    <property type="match status" value="1"/>
</dbReference>
<comment type="catalytic activity">
    <reaction evidence="11">
        <text>N-terminal L-seryl-[histone H4] + acetyl-CoA = N-terminal N(alpha)-acetyl-L-seryl-[histone H4] + CoA + H(+)</text>
        <dbReference type="Rhea" id="RHEA:50596"/>
        <dbReference type="Rhea" id="RHEA-COMP:12740"/>
        <dbReference type="Rhea" id="RHEA-COMP:12743"/>
        <dbReference type="ChEBI" id="CHEBI:15378"/>
        <dbReference type="ChEBI" id="CHEBI:57287"/>
        <dbReference type="ChEBI" id="CHEBI:57288"/>
        <dbReference type="ChEBI" id="CHEBI:64738"/>
        <dbReference type="ChEBI" id="CHEBI:83690"/>
        <dbReference type="EC" id="2.3.1.257"/>
    </reaction>
</comment>
<dbReference type="PROSITE" id="PS51186">
    <property type="entry name" value="GNAT"/>
    <property type="match status" value="1"/>
</dbReference>
<evidence type="ECO:0000256" key="7">
    <source>
        <dbReference type="ARBA" id="ARBA00022679"/>
    </source>
</evidence>
<feature type="domain" description="N-acetyltransferase" evidence="13">
    <location>
        <begin position="68"/>
        <end position="218"/>
    </location>
</feature>
<dbReference type="AlphaFoldDB" id="A0A8J5BXP9"/>
<gene>
    <name evidence="14" type="primary">naa40</name>
    <name evidence="14" type="ORF">GWK47_018875</name>
</gene>
<dbReference type="InterPro" id="IPR000182">
    <property type="entry name" value="GNAT_dom"/>
</dbReference>
<dbReference type="InterPro" id="IPR039949">
    <property type="entry name" value="NAA40"/>
</dbReference>
<comment type="catalytic activity">
    <reaction evidence="10">
        <text>N-terminal L-seryl-[histone H2A] + acetyl-CoA = N-terminal N(alpha)-acetyl-L-seryl-[histone H2A] + CoA + H(+)</text>
        <dbReference type="Rhea" id="RHEA:50600"/>
        <dbReference type="Rhea" id="RHEA-COMP:12742"/>
        <dbReference type="Rhea" id="RHEA-COMP:12744"/>
        <dbReference type="ChEBI" id="CHEBI:15378"/>
        <dbReference type="ChEBI" id="CHEBI:57287"/>
        <dbReference type="ChEBI" id="CHEBI:57288"/>
        <dbReference type="ChEBI" id="CHEBI:64738"/>
        <dbReference type="ChEBI" id="CHEBI:83690"/>
        <dbReference type="EC" id="2.3.1.257"/>
    </reaction>
</comment>
<dbReference type="GO" id="GO:0005737">
    <property type="term" value="C:cytoplasm"/>
    <property type="evidence" value="ECO:0007669"/>
    <property type="project" value="UniProtKB-SubCell"/>
</dbReference>
<evidence type="ECO:0000256" key="12">
    <source>
        <dbReference type="SAM" id="MobiDB-lite"/>
    </source>
</evidence>
<dbReference type="GO" id="GO:1990189">
    <property type="term" value="F:protein N-terminal-serine acetyltransferase activity"/>
    <property type="evidence" value="ECO:0007669"/>
    <property type="project" value="UniProtKB-EC"/>
</dbReference>
<dbReference type="Pfam" id="PF00583">
    <property type="entry name" value="Acetyltransf_1"/>
    <property type="match status" value="1"/>
</dbReference>
<dbReference type="SUPFAM" id="SSF55729">
    <property type="entry name" value="Acyl-CoA N-acyltransferases (Nat)"/>
    <property type="match status" value="1"/>
</dbReference>
<comment type="subcellular location">
    <subcellularLocation>
        <location evidence="2">Cytoplasm</location>
    </subcellularLocation>
    <subcellularLocation>
        <location evidence="1">Nucleus</location>
    </subcellularLocation>
</comment>
<evidence type="ECO:0000256" key="4">
    <source>
        <dbReference type="ARBA" id="ARBA00012950"/>
    </source>
</evidence>
<dbReference type="Proteomes" id="UP000770661">
    <property type="component" value="Unassembled WGS sequence"/>
</dbReference>
<keyword evidence="7" id="KW-0808">Transferase</keyword>
<evidence type="ECO:0000256" key="3">
    <source>
        <dbReference type="ARBA" id="ARBA00008870"/>
    </source>
</evidence>
<dbReference type="CDD" id="cd04301">
    <property type="entry name" value="NAT_SF"/>
    <property type="match status" value="1"/>
</dbReference>
<feature type="region of interest" description="Disordered" evidence="12">
    <location>
        <begin position="1"/>
        <end position="23"/>
    </location>
</feature>
<evidence type="ECO:0000256" key="6">
    <source>
        <dbReference type="ARBA" id="ARBA00022490"/>
    </source>
</evidence>
<dbReference type="PANTHER" id="PTHR20531:SF1">
    <property type="entry name" value="N-ALPHA-ACETYLTRANSFERASE 40"/>
    <property type="match status" value="1"/>
</dbReference>
<keyword evidence="8" id="KW-0539">Nucleus</keyword>
<evidence type="ECO:0000259" key="13">
    <source>
        <dbReference type="PROSITE" id="PS51186"/>
    </source>
</evidence>
<reference evidence="14" key="1">
    <citation type="submission" date="2020-07" db="EMBL/GenBank/DDBJ databases">
        <title>The High-quality genome of the commercially important snow crab, Chionoecetes opilio.</title>
        <authorList>
            <person name="Jeong J.-H."/>
            <person name="Ryu S."/>
        </authorList>
    </citation>
    <scope>NUCLEOTIDE SEQUENCE</scope>
    <source>
        <strain evidence="14">MADBK_172401_WGS</strain>
        <tissue evidence="14">Digestive gland</tissue>
    </source>
</reference>
<evidence type="ECO:0000256" key="1">
    <source>
        <dbReference type="ARBA" id="ARBA00004123"/>
    </source>
</evidence>
<proteinExistence type="inferred from homology"/>
<dbReference type="Gene3D" id="3.40.630.30">
    <property type="match status" value="1"/>
</dbReference>
<sequence>MLQDREQKKLKSKLKGKERRAAQKAERAKQAAAQLLVNQANAQSDPLSKFPSFVNYERNGLSCNLICKKVKELEPEILQWAIELCKDNMRPLYERSSQGWQECDKVDEMSEDAAWYLVVLDKATDKPLAFSHFRFDMDYGDEVLYCYELQLEEACRRKGLGRFMMQVLELVAFSNQMQKVVLTVFKHNPEGMNFFKKCKYDIDETSPEDSYEESFDYCILSKLNKMKPTQKTSL</sequence>
<keyword evidence="9" id="KW-0012">Acyltransferase</keyword>
<evidence type="ECO:0000256" key="8">
    <source>
        <dbReference type="ARBA" id="ARBA00023242"/>
    </source>
</evidence>
<dbReference type="OrthoDB" id="424551at2759"/>
<comment type="caution">
    <text evidence="14">The sequence shown here is derived from an EMBL/GenBank/DDBJ whole genome shotgun (WGS) entry which is preliminary data.</text>
</comment>
<evidence type="ECO:0000313" key="15">
    <source>
        <dbReference type="Proteomes" id="UP000770661"/>
    </source>
</evidence>
<evidence type="ECO:0000256" key="9">
    <source>
        <dbReference type="ARBA" id="ARBA00023315"/>
    </source>
</evidence>
<dbReference type="InterPro" id="IPR016181">
    <property type="entry name" value="Acyl_CoA_acyltransferase"/>
</dbReference>
<keyword evidence="6" id="KW-0963">Cytoplasm</keyword>
<keyword evidence="15" id="KW-1185">Reference proteome</keyword>
<name>A0A8J5BXP9_CHIOP</name>
<evidence type="ECO:0000256" key="11">
    <source>
        <dbReference type="ARBA" id="ARBA00049524"/>
    </source>
</evidence>
<dbReference type="EMBL" id="JACEEZ010022582">
    <property type="protein sequence ID" value="KAG0712278.1"/>
    <property type="molecule type" value="Genomic_DNA"/>
</dbReference>
<evidence type="ECO:0000256" key="5">
    <source>
        <dbReference type="ARBA" id="ARBA00015043"/>
    </source>
</evidence>
<comment type="similarity">
    <text evidence="3">Belongs to the acetyltransferase family. NAA40 subfamily.</text>
</comment>
<dbReference type="GO" id="GO:0043998">
    <property type="term" value="F:histone H2A acetyltransferase activity"/>
    <property type="evidence" value="ECO:0007669"/>
    <property type="project" value="InterPro"/>
</dbReference>
<protein>
    <recommendedName>
        <fullName evidence="5">N-alpha-acetyltransferase 40</fullName>
        <ecNumber evidence="4">2.3.1.257</ecNumber>
    </recommendedName>
</protein>
<evidence type="ECO:0000256" key="10">
    <source>
        <dbReference type="ARBA" id="ARBA00047821"/>
    </source>
</evidence>
<dbReference type="GO" id="GO:0005634">
    <property type="term" value="C:nucleus"/>
    <property type="evidence" value="ECO:0007669"/>
    <property type="project" value="UniProtKB-SubCell"/>
</dbReference>
<evidence type="ECO:0000256" key="2">
    <source>
        <dbReference type="ARBA" id="ARBA00004496"/>
    </source>
</evidence>